<dbReference type="EMBL" id="JAWRVG010000004">
    <property type="protein sequence ID" value="KAK4082900.1"/>
    <property type="molecule type" value="Genomic_DNA"/>
</dbReference>
<dbReference type="Gene3D" id="3.40.50.720">
    <property type="entry name" value="NAD(P)-binding Rossmann-like Domain"/>
    <property type="match status" value="1"/>
</dbReference>
<dbReference type="Pfam" id="PF00106">
    <property type="entry name" value="adh_short"/>
    <property type="match status" value="1"/>
</dbReference>
<name>A0AAE1JCY4_9HYPO</name>
<protein>
    <recommendedName>
        <fullName evidence="8">Short chain dehydrogenase/reductase</fullName>
    </recommendedName>
</protein>
<dbReference type="InterPro" id="IPR002347">
    <property type="entry name" value="SDR_fam"/>
</dbReference>
<dbReference type="PRINTS" id="PR00081">
    <property type="entry name" value="GDHRDH"/>
</dbReference>
<organism evidence="6 7">
    <name type="scientific">Trichoderma aggressivum f. europaeum</name>
    <dbReference type="NCBI Taxonomy" id="173218"/>
    <lineage>
        <taxon>Eukaryota</taxon>
        <taxon>Fungi</taxon>
        <taxon>Dikarya</taxon>
        <taxon>Ascomycota</taxon>
        <taxon>Pezizomycotina</taxon>
        <taxon>Sordariomycetes</taxon>
        <taxon>Hypocreomycetidae</taxon>
        <taxon>Hypocreales</taxon>
        <taxon>Hypocreaceae</taxon>
        <taxon>Trichoderma</taxon>
    </lineage>
</organism>
<evidence type="ECO:0008006" key="8">
    <source>
        <dbReference type="Google" id="ProtNLM"/>
    </source>
</evidence>
<dbReference type="RefSeq" id="XP_062759329.1">
    <property type="nucleotide sequence ID" value="XM_062895899.1"/>
</dbReference>
<evidence type="ECO:0000256" key="1">
    <source>
        <dbReference type="ARBA" id="ARBA00006484"/>
    </source>
</evidence>
<dbReference type="PANTHER" id="PTHR43618:SF4">
    <property type="entry name" value="SHORT CHAIN DEHYDROGENASE_REDUCTASE FAMILY (AFU_ORTHOLOGUE AFUA_7G04540)"/>
    <property type="match status" value="1"/>
</dbReference>
<evidence type="ECO:0000256" key="3">
    <source>
        <dbReference type="ARBA" id="ARBA00023002"/>
    </source>
</evidence>
<evidence type="ECO:0000313" key="6">
    <source>
        <dbReference type="EMBL" id="KAK4082900.1"/>
    </source>
</evidence>
<keyword evidence="3" id="KW-0560">Oxidoreductase</keyword>
<dbReference type="AlphaFoldDB" id="A0AAE1JCY4"/>
<proteinExistence type="inferred from homology"/>
<dbReference type="InterPro" id="IPR036291">
    <property type="entry name" value="NAD(P)-bd_dom_sf"/>
</dbReference>
<feature type="compositionally biased region" description="Basic and acidic residues" evidence="5">
    <location>
        <begin position="237"/>
        <end position="250"/>
    </location>
</feature>
<dbReference type="PROSITE" id="PS00061">
    <property type="entry name" value="ADH_SHORT"/>
    <property type="match status" value="1"/>
</dbReference>
<gene>
    <name evidence="6" type="ORF">Triagg1_1790</name>
</gene>
<dbReference type="Gene3D" id="2.40.160.20">
    <property type="match status" value="1"/>
</dbReference>
<evidence type="ECO:0000256" key="2">
    <source>
        <dbReference type="ARBA" id="ARBA00022857"/>
    </source>
</evidence>
<comment type="similarity">
    <text evidence="1 4">Belongs to the short-chain dehydrogenases/reductases (SDR) family.</text>
</comment>
<keyword evidence="7" id="KW-1185">Reference proteome</keyword>
<dbReference type="SUPFAM" id="SSF51735">
    <property type="entry name" value="NAD(P)-binding Rossmann-fold domains"/>
    <property type="match status" value="1"/>
</dbReference>
<reference evidence="6" key="1">
    <citation type="submission" date="2023-11" db="EMBL/GenBank/DDBJ databases">
        <title>The genome sequences of three competitors of mushroom-forming fungi.</title>
        <authorList>
            <person name="Beijen E."/>
            <person name="Ohm R.A."/>
        </authorList>
    </citation>
    <scope>NUCLEOTIDE SEQUENCE</scope>
    <source>
        <strain evidence="6">CBS 100526</strain>
    </source>
</reference>
<dbReference type="InterPro" id="IPR020904">
    <property type="entry name" value="Sc_DH/Rdtase_CS"/>
</dbReference>
<comment type="caution">
    <text evidence="6">The sequence shown here is derived from an EMBL/GenBank/DDBJ whole genome shotgun (WGS) entry which is preliminary data.</text>
</comment>
<dbReference type="PRINTS" id="PR00080">
    <property type="entry name" value="SDRFAMILY"/>
</dbReference>
<keyword evidence="2" id="KW-0521">NADP</keyword>
<feature type="region of interest" description="Disordered" evidence="5">
    <location>
        <begin position="227"/>
        <end position="257"/>
    </location>
</feature>
<sequence>MASTQSLKGQTLFDLTGKVALVTGGGSGIGLMAAQALAANGAKVYICGRTKEKLDTAASTHGENAPGEIIPIQADINSKEGVKSLVDEIKSREKCICILVNNAGISGKTFTTAEADSAEDLKKSLFDSEKATFDDWLDVYRTNVAAVYFTTTALLPLLQTSTETHPGWSSTVINISSISGLVKTSQHHFSYNVSKGAAEHLTRMMAADFAAAGLKIRVNSIAPGVFPSEMTTDGSDEGQKSQLDKSKYEGKIPANRPGKDEDMAQAVLFLAGNQFVNGQRVVVDGGHTLAAGFTPRFFIQLSDSALVPPAVCRVPEFSPAQLRAFQLPLNSQFGSRTVSPISIQDENRRLYHLLPSLCQNSRSRGRRRCWARPASNNPDKWGHRQRTKRYGKVLSFGADWGSYDAQGFYHPDARLNVQTDDGALIYLQLFGTQLENAEGQADGHRGIVRVKYETGHANYTWLNFVAATGIYELPADGQDTYLVADIWETKPAQN</sequence>
<accession>A0AAE1JCY4</accession>
<evidence type="ECO:0000313" key="7">
    <source>
        <dbReference type="Proteomes" id="UP001273209"/>
    </source>
</evidence>
<dbReference type="GeneID" id="87915804"/>
<evidence type="ECO:0000256" key="4">
    <source>
        <dbReference type="RuleBase" id="RU000363"/>
    </source>
</evidence>
<dbReference type="Proteomes" id="UP001273209">
    <property type="component" value="Unassembled WGS sequence"/>
</dbReference>
<evidence type="ECO:0000256" key="5">
    <source>
        <dbReference type="SAM" id="MobiDB-lite"/>
    </source>
</evidence>
<dbReference type="GO" id="GO:0016491">
    <property type="term" value="F:oxidoreductase activity"/>
    <property type="evidence" value="ECO:0007669"/>
    <property type="project" value="UniProtKB-KW"/>
</dbReference>
<dbReference type="FunFam" id="3.40.50.720:FF:000084">
    <property type="entry name" value="Short-chain dehydrogenase reductase"/>
    <property type="match status" value="1"/>
</dbReference>
<dbReference type="Pfam" id="PF11578">
    <property type="entry name" value="DUF3237"/>
    <property type="match status" value="1"/>
</dbReference>
<dbReference type="InterPro" id="IPR052178">
    <property type="entry name" value="Sec_Metab_Biosynth_SDR"/>
</dbReference>
<dbReference type="PANTHER" id="PTHR43618">
    <property type="entry name" value="7-ALPHA-HYDROXYSTEROID DEHYDROGENASE"/>
    <property type="match status" value="1"/>
</dbReference>